<keyword evidence="1" id="KW-0547">Nucleotide-binding</keyword>
<proteinExistence type="predicted"/>
<dbReference type="Gene3D" id="3.40.50.300">
    <property type="entry name" value="P-loop containing nucleotide triphosphate hydrolases"/>
    <property type="match status" value="3"/>
</dbReference>
<dbReference type="InterPro" id="IPR036844">
    <property type="entry name" value="Hint_dom_sf"/>
</dbReference>
<evidence type="ECO:0000256" key="1">
    <source>
        <dbReference type="ARBA" id="ARBA00022741"/>
    </source>
</evidence>
<evidence type="ECO:0000256" key="4">
    <source>
        <dbReference type="ARBA" id="ARBA00022840"/>
    </source>
</evidence>
<organism evidence="7 8">
    <name type="scientific">Carpediemonas membranifera</name>
    <dbReference type="NCBI Taxonomy" id="201153"/>
    <lineage>
        <taxon>Eukaryota</taxon>
        <taxon>Metamonada</taxon>
        <taxon>Carpediemonas-like organisms</taxon>
        <taxon>Carpediemonas</taxon>
    </lineage>
</organism>
<gene>
    <name evidence="7" type="ORF">J8273_1668</name>
</gene>
<feature type="domain" description="Helicase ATP-binding" evidence="5">
    <location>
        <begin position="884"/>
        <end position="1040"/>
    </location>
</feature>
<keyword evidence="8" id="KW-1185">Reference proteome</keyword>
<dbReference type="InterPro" id="IPR001650">
    <property type="entry name" value="Helicase_C-like"/>
</dbReference>
<protein>
    <submittedName>
        <fullName evidence="7">DSHCT (NUC185) domain</fullName>
    </submittedName>
</protein>
<dbReference type="InterPro" id="IPR027417">
    <property type="entry name" value="P-loop_NTPase"/>
</dbReference>
<dbReference type="InterPro" id="IPR006141">
    <property type="entry name" value="Intein_N"/>
</dbReference>
<comment type="caution">
    <text evidence="7">The sequence shown here is derived from an EMBL/GenBank/DDBJ whole genome shotgun (WGS) entry which is preliminary data.</text>
</comment>
<dbReference type="Pfam" id="PF05203">
    <property type="entry name" value="Hom_end_hint"/>
    <property type="match status" value="1"/>
</dbReference>
<dbReference type="InterPro" id="IPR050699">
    <property type="entry name" value="RNA-DNA_Helicase"/>
</dbReference>
<dbReference type="SMART" id="SM00490">
    <property type="entry name" value="HELICc"/>
    <property type="match status" value="1"/>
</dbReference>
<dbReference type="OrthoDB" id="64767at2759"/>
<evidence type="ECO:0000259" key="5">
    <source>
        <dbReference type="PROSITE" id="PS51192"/>
    </source>
</evidence>
<dbReference type="SUPFAM" id="SSF51294">
    <property type="entry name" value="Hedgehog/intein (Hint) domain"/>
    <property type="match status" value="2"/>
</dbReference>
<dbReference type="InterPro" id="IPR007868">
    <property type="entry name" value="Hom_end_hint"/>
</dbReference>
<dbReference type="GO" id="GO:0004386">
    <property type="term" value="F:helicase activity"/>
    <property type="evidence" value="ECO:0007669"/>
    <property type="project" value="UniProtKB-KW"/>
</dbReference>
<dbReference type="PANTHER" id="PTHR12131">
    <property type="entry name" value="ATP-DEPENDENT RNA AND DNA HELICASE"/>
    <property type="match status" value="1"/>
</dbReference>
<evidence type="ECO:0000259" key="6">
    <source>
        <dbReference type="PROSITE" id="PS51194"/>
    </source>
</evidence>
<evidence type="ECO:0000313" key="7">
    <source>
        <dbReference type="EMBL" id="KAG9396651.1"/>
    </source>
</evidence>
<dbReference type="PANTHER" id="PTHR12131:SF1">
    <property type="entry name" value="ATP-DEPENDENT RNA HELICASE SUPV3L1, MITOCHONDRIAL-RELATED"/>
    <property type="match status" value="1"/>
</dbReference>
<dbReference type="SUPFAM" id="SSF52540">
    <property type="entry name" value="P-loop containing nucleoside triphosphate hydrolases"/>
    <property type="match status" value="1"/>
</dbReference>
<dbReference type="Pfam" id="PF00271">
    <property type="entry name" value="Helicase_C"/>
    <property type="match status" value="1"/>
</dbReference>
<dbReference type="PROSITE" id="PS50817">
    <property type="entry name" value="INTEIN_N_TER"/>
    <property type="match status" value="2"/>
</dbReference>
<evidence type="ECO:0000256" key="3">
    <source>
        <dbReference type="ARBA" id="ARBA00022806"/>
    </source>
</evidence>
<dbReference type="InterPro" id="IPR014001">
    <property type="entry name" value="Helicase_ATP-bd"/>
</dbReference>
<dbReference type="PROSITE" id="PS51194">
    <property type="entry name" value="HELICASE_CTER"/>
    <property type="match status" value="1"/>
</dbReference>
<evidence type="ECO:0000313" key="8">
    <source>
        <dbReference type="Proteomes" id="UP000717585"/>
    </source>
</evidence>
<accession>A0A8J6C0J8</accession>
<dbReference type="CDD" id="cd18795">
    <property type="entry name" value="SF2_C_Ski2"/>
    <property type="match status" value="1"/>
</dbReference>
<dbReference type="InterPro" id="IPR012961">
    <property type="entry name" value="Ski2/MTR4_C"/>
</dbReference>
<keyword evidence="3" id="KW-0347">Helicase</keyword>
<keyword evidence="2" id="KW-0378">Hydrolase</keyword>
<reference evidence="7" key="1">
    <citation type="submission" date="2021-05" db="EMBL/GenBank/DDBJ databases">
        <title>A free-living protist that lacks canonical eukaryotic 1 DNA replication and segregation systems.</title>
        <authorList>
            <person name="Salas-Leiva D.E."/>
            <person name="Tromer E.C."/>
            <person name="Curtis B.A."/>
            <person name="Jerlstrom-Hultqvist J."/>
            <person name="Kolisko M."/>
            <person name="Yi Z."/>
            <person name="Salas-Leiva J.S."/>
            <person name="Gallot-Lavallee L."/>
            <person name="Kops G.J.P.L."/>
            <person name="Archibald J.M."/>
            <person name="Simpson A.G.B."/>
            <person name="Roger A.J."/>
        </authorList>
    </citation>
    <scope>NUCLEOTIDE SEQUENCE</scope>
    <source>
        <strain evidence="7">BICM</strain>
    </source>
</reference>
<dbReference type="GO" id="GO:0016539">
    <property type="term" value="P:intein-mediated protein splicing"/>
    <property type="evidence" value="ECO:0007669"/>
    <property type="project" value="InterPro"/>
</dbReference>
<keyword evidence="4" id="KW-0067">ATP-binding</keyword>
<dbReference type="GO" id="GO:0070478">
    <property type="term" value="P:nuclear-transcribed mRNA catabolic process, 3'-5' exonucleolytic nonsense-mediated decay"/>
    <property type="evidence" value="ECO:0007669"/>
    <property type="project" value="TreeGrafter"/>
</dbReference>
<dbReference type="EMBL" id="JAHDYR010000005">
    <property type="protein sequence ID" value="KAG9396651.1"/>
    <property type="molecule type" value="Genomic_DNA"/>
</dbReference>
<feature type="domain" description="Helicase C-terminal" evidence="6">
    <location>
        <begin position="1109"/>
        <end position="1305"/>
    </location>
</feature>
<dbReference type="GO" id="GO:0005524">
    <property type="term" value="F:ATP binding"/>
    <property type="evidence" value="ECO:0007669"/>
    <property type="project" value="UniProtKB-KW"/>
</dbReference>
<dbReference type="InterPro" id="IPR011545">
    <property type="entry name" value="DEAD/DEAH_box_helicase_dom"/>
</dbReference>
<dbReference type="SMART" id="SM00487">
    <property type="entry name" value="DEXDc"/>
    <property type="match status" value="1"/>
</dbReference>
<dbReference type="Proteomes" id="UP000717585">
    <property type="component" value="Unassembled WGS sequence"/>
</dbReference>
<dbReference type="Pfam" id="PF00270">
    <property type="entry name" value="DEAD"/>
    <property type="match status" value="1"/>
</dbReference>
<dbReference type="Gene3D" id="2.170.16.10">
    <property type="entry name" value="Hedgehog/Intein (Hint) domain"/>
    <property type="match status" value="1"/>
</dbReference>
<name>A0A8J6C0J8_9EUKA</name>
<dbReference type="Pfam" id="PF08148">
    <property type="entry name" value="DSHCT"/>
    <property type="match status" value="1"/>
</dbReference>
<dbReference type="GO" id="GO:0016787">
    <property type="term" value="F:hydrolase activity"/>
    <property type="evidence" value="ECO:0007669"/>
    <property type="project" value="UniProtKB-KW"/>
</dbReference>
<dbReference type="SMART" id="SM01142">
    <property type="entry name" value="DSHCT"/>
    <property type="match status" value="1"/>
</dbReference>
<dbReference type="Gene3D" id="1.10.3380.30">
    <property type="match status" value="1"/>
</dbReference>
<dbReference type="GO" id="GO:0003676">
    <property type="term" value="F:nucleic acid binding"/>
    <property type="evidence" value="ECO:0007669"/>
    <property type="project" value="InterPro"/>
</dbReference>
<evidence type="ECO:0000256" key="2">
    <source>
        <dbReference type="ARBA" id="ARBA00022801"/>
    </source>
</evidence>
<dbReference type="GO" id="GO:0055087">
    <property type="term" value="C:Ski complex"/>
    <property type="evidence" value="ECO:0007669"/>
    <property type="project" value="TreeGrafter"/>
</dbReference>
<sequence length="1770" mass="192170">MRSFVTTSKLMELIDWVLKRELNLETLLDDPMFRGTETEIPDAPVPTAKDVLESLSVVDFLGADNLRYNPDPEHTNTNPDGIMRRDGADQTMPYRVFKKGFLLNKQISCPDSDVQHDANVPAKTESAAFDQLMAGKLPKYGLDLNDGLDDVQLFDPATLDWGSEFESDGPDPTDEQVAEALFGAEDRPVTELEGVFEEKLVIPRITRPVSQFVVADNTPLDDYDVRVPDPAITYPFELDAFQKRAVLRLEQGENVLVSAHTSSGKCLGLNTPVTMADGSVRMVQDVVNGESVMGDDGTARTVTGVATGRMDMFSIKELNGDGHWACVPEDHEILTDRGFVDLDAYKGLVGSGEAVLVAGYDQETRELVFETPRALVENPEAHVQLVAMTAGDTGVDLACTRDHTLFVQHGGEQADEGFTKVSASTIVDDDTYHCIRQKANASAGARVDPEAAHAVISRLKSMLGLGTEDEVNAFLVLFGMWLHGGSVEHTAQPDGTSQLCVTFTAHDAARGPVRGCAAQLGLAECRIEGSLVSVRHGQWDAFFVHEQPAAVPSWAWQLRAAHLRCLIAGLVLASGGANRIQTSSTRFRDDLVRLCLMAGLSPLVGPGGSVSVDTRPDALAPTVDKGRGDITQVDFHGRTWCFTMPSGFVWVRRVHKDAAGVVASASRAILTGNCNGDHLCVIAISPKVERVEDGMVAVTTTPEKPHAVTMTVGVDDARDVIARHRPEFIVPARELDAVCRNVAPLAVRMRRAGTLPAVYPPTMTLDDAYHTGRGLPHATQLSVSDAWQSPQHRSAMVAGAVDAAGSLTVAVADPAVLDTFTRICRSLCISVRMRSGAVALRAGSAVIVPFLRTEALSDQAANSDPARATYAFTVTPTGFGDYFGFELSGNRRFLLGDLTVTHNTVVAEYAIALALRHRGKAIYTAPIKSLSNQKFREFKKTFKDVGILTGDTTFKPDASLTVMTTEVLRSLLYKGSTLIKDVEWVIFDECHYLNDAARGVVWEELIVLLPPTVRLVLLSATVPNAMEFGEWVGRTRDRPVYLVNTIKRQVPLEYSLYCGEIFTVVGGNGKFDTAVYSKANAAFKQREKLLASGAPVNDMVRWTGLMEKLRDQHYLPAIVFSFSRRKCEQIAADLRSIRFTTVTESDHIQARIGQLLAGVHGRDRAIPQAANLEDLLCRGIGIHHAGMLPFLKEAVEMLFSEGLIKVLLATETFAMGVNMPARTVVFNSIIKHDGSGARDLHPAEFIQMAGRAGRRGLDAVGHVFITLEARDRDIGMARLQHLLSGAPQRLESQFRLPYSSILNLLRAQGWAVRDILKRSFGEFRTMRDRGTLEKERDELEAELAVIEAAPACPVCGRGDDSAMSQFAQAREAAEVILADSIGPRLAELEGVNRGAVIVVADTDDTRCVALVLAKPDSLGDDVPCVTIRPPDDAGQTLTGFANLFMPQVDSRNLAECKAAVRMVPAPAVRGLTNKRVPTNEVPPYEISRATTTAARTALAPLLDDLTVVPLTSHKIRDLDWGLAVSELETIERELQASPTFGCPDFTACYTRHRDRLTDAARLGELRAVLSDDNLQTLPALESRLAVLRDLGYVDSRHAVTPKGRAACEFGSISPVVAVELMTAGVFDRLAPPEIAATLSALLYDRFNEFRPDSVSHSVRDAVDIVTTVAGQVSQLETKHATPTDSADSVNAGLVHVAYRWAMGATLNEALSETDEDAGAVVKHLCRLADSCKEAKNAAHVLGNVQLARAFEMAGRLVRVGVVAASSLYIS</sequence>
<dbReference type="PROSITE" id="PS51192">
    <property type="entry name" value="HELICASE_ATP_BIND_1"/>
    <property type="match status" value="1"/>
</dbReference>